<dbReference type="RefSeq" id="WP_343762872.1">
    <property type="nucleotide sequence ID" value="NZ_BAAACG010000013.1"/>
</dbReference>
<dbReference type="GO" id="GO:0005524">
    <property type="term" value="F:ATP binding"/>
    <property type="evidence" value="ECO:0007669"/>
    <property type="project" value="UniProtKB-KW"/>
</dbReference>
<dbReference type="Gene3D" id="1.10.8.500">
    <property type="entry name" value="HAMP domain in histidine kinase"/>
    <property type="match status" value="1"/>
</dbReference>
<evidence type="ECO:0000313" key="17">
    <source>
        <dbReference type="EMBL" id="GAA0744885.1"/>
    </source>
</evidence>
<dbReference type="Proteomes" id="UP001501510">
    <property type="component" value="Unassembled WGS sequence"/>
</dbReference>
<dbReference type="EMBL" id="BAAACG010000013">
    <property type="protein sequence ID" value="GAA0744885.1"/>
    <property type="molecule type" value="Genomic_DNA"/>
</dbReference>
<evidence type="ECO:0000256" key="9">
    <source>
        <dbReference type="ARBA" id="ARBA00022777"/>
    </source>
</evidence>
<feature type="domain" description="Histidine kinase" evidence="15">
    <location>
        <begin position="248"/>
        <end position="462"/>
    </location>
</feature>
<comment type="caution">
    <text evidence="17">The sequence shown here is derived from an EMBL/GenBank/DDBJ whole genome shotgun (WGS) entry which is preliminary data.</text>
</comment>
<dbReference type="CDD" id="cd00082">
    <property type="entry name" value="HisKA"/>
    <property type="match status" value="1"/>
</dbReference>
<dbReference type="PROSITE" id="PS50885">
    <property type="entry name" value="HAMP"/>
    <property type="match status" value="1"/>
</dbReference>
<evidence type="ECO:0000313" key="18">
    <source>
        <dbReference type="Proteomes" id="UP001501510"/>
    </source>
</evidence>
<evidence type="ECO:0000256" key="13">
    <source>
        <dbReference type="ARBA" id="ARBA00023136"/>
    </source>
</evidence>
<dbReference type="InterPro" id="IPR036890">
    <property type="entry name" value="HATPase_C_sf"/>
</dbReference>
<keyword evidence="9" id="KW-0418">Kinase</keyword>
<evidence type="ECO:0000256" key="7">
    <source>
        <dbReference type="ARBA" id="ARBA00022692"/>
    </source>
</evidence>
<dbReference type="InterPro" id="IPR036097">
    <property type="entry name" value="HisK_dim/P_sf"/>
</dbReference>
<evidence type="ECO:0000256" key="12">
    <source>
        <dbReference type="ARBA" id="ARBA00023012"/>
    </source>
</evidence>
<feature type="domain" description="HAMP" evidence="16">
    <location>
        <begin position="188"/>
        <end position="240"/>
    </location>
</feature>
<keyword evidence="4" id="KW-1003">Cell membrane</keyword>
<name>A0ABP3UY67_9CLOT</name>
<dbReference type="InterPro" id="IPR050398">
    <property type="entry name" value="HssS/ArlS-like"/>
</dbReference>
<dbReference type="InterPro" id="IPR003661">
    <property type="entry name" value="HisK_dim/P_dom"/>
</dbReference>
<keyword evidence="11 14" id="KW-1133">Transmembrane helix</keyword>
<keyword evidence="7 14" id="KW-0812">Transmembrane</keyword>
<sequence length="464" mass="53187">MNSIKKRLVSNFIIIIIISVVILELLLIIFTKKYYYNNLEEVMTNQIKMSSEFYDKYFSNASLKENILDNVDAFWTQTSAQVQVVDLSGNILMDSIGVYHSKQLYTTDFIMAKNGKKGVLTKEVDYDDHKVMIVSYPLLSRGKIIGVLRFITSLRAIDKQIYQIYMGFILIGVIVTIISIILSVFLADSIIVPIKELNYVANKMASGNFKIRSNKTVDDEIGELSDTLNYMADEIVKKEQMKNEFISSVSHELRTPLTSIKGWAITLNSQKKYDELIFKDGLKIIENESERLTEMVEDLLDFSRLISNKMQLRRENVNLYTLVKEVNTQMNPYAERSKINLNLVCESPLISVYVDKNRIKQVLINLLDNAFRFTEENGMVSLKVYEEDENVIIIVEDNGLGINEEDLPRVKEKFYKGKTVKSKSGIGLSICDEIIKLHNGVFNIESELNVGTKVYVKLPKNFVD</sequence>
<evidence type="ECO:0000256" key="3">
    <source>
        <dbReference type="ARBA" id="ARBA00012438"/>
    </source>
</evidence>
<evidence type="ECO:0000259" key="15">
    <source>
        <dbReference type="PROSITE" id="PS50109"/>
    </source>
</evidence>
<dbReference type="CDD" id="cd00075">
    <property type="entry name" value="HATPase"/>
    <property type="match status" value="1"/>
</dbReference>
<dbReference type="PROSITE" id="PS50109">
    <property type="entry name" value="HIS_KIN"/>
    <property type="match status" value="1"/>
</dbReference>
<dbReference type="SUPFAM" id="SSF158472">
    <property type="entry name" value="HAMP domain-like"/>
    <property type="match status" value="1"/>
</dbReference>
<feature type="transmembrane region" description="Helical" evidence="14">
    <location>
        <begin position="12"/>
        <end position="30"/>
    </location>
</feature>
<reference evidence="18" key="1">
    <citation type="journal article" date="2019" name="Int. J. Syst. Evol. Microbiol.">
        <title>The Global Catalogue of Microorganisms (GCM) 10K type strain sequencing project: providing services to taxonomists for standard genome sequencing and annotation.</title>
        <authorList>
            <consortium name="The Broad Institute Genomics Platform"/>
            <consortium name="The Broad Institute Genome Sequencing Center for Infectious Disease"/>
            <person name="Wu L."/>
            <person name="Ma J."/>
        </authorList>
    </citation>
    <scope>NUCLEOTIDE SEQUENCE [LARGE SCALE GENOMIC DNA]</scope>
    <source>
        <strain evidence="18">JCM 1407</strain>
    </source>
</reference>
<protein>
    <recommendedName>
        <fullName evidence="3">histidine kinase</fullName>
        <ecNumber evidence="3">2.7.13.3</ecNumber>
    </recommendedName>
</protein>
<organism evidence="17 18">
    <name type="scientific">Clostridium oceanicum</name>
    <dbReference type="NCBI Taxonomy" id="1543"/>
    <lineage>
        <taxon>Bacteria</taxon>
        <taxon>Bacillati</taxon>
        <taxon>Bacillota</taxon>
        <taxon>Clostridia</taxon>
        <taxon>Eubacteriales</taxon>
        <taxon>Clostridiaceae</taxon>
        <taxon>Clostridium</taxon>
    </lineage>
</organism>
<dbReference type="Gene3D" id="3.30.565.10">
    <property type="entry name" value="Histidine kinase-like ATPase, C-terminal domain"/>
    <property type="match status" value="1"/>
</dbReference>
<keyword evidence="18" id="KW-1185">Reference proteome</keyword>
<dbReference type="Pfam" id="PF00512">
    <property type="entry name" value="HisKA"/>
    <property type="match status" value="1"/>
</dbReference>
<evidence type="ECO:0000256" key="1">
    <source>
        <dbReference type="ARBA" id="ARBA00000085"/>
    </source>
</evidence>
<dbReference type="InterPro" id="IPR005467">
    <property type="entry name" value="His_kinase_dom"/>
</dbReference>
<dbReference type="Pfam" id="PF02518">
    <property type="entry name" value="HATPase_c"/>
    <property type="match status" value="1"/>
</dbReference>
<comment type="subcellular location">
    <subcellularLocation>
        <location evidence="2">Cell membrane</location>
        <topology evidence="2">Multi-pass membrane protein</topology>
    </subcellularLocation>
</comment>
<evidence type="ECO:0000256" key="14">
    <source>
        <dbReference type="SAM" id="Phobius"/>
    </source>
</evidence>
<evidence type="ECO:0000256" key="11">
    <source>
        <dbReference type="ARBA" id="ARBA00022989"/>
    </source>
</evidence>
<gene>
    <name evidence="17" type="ORF">GCM10008906_30450</name>
</gene>
<dbReference type="Gene3D" id="1.10.287.130">
    <property type="match status" value="1"/>
</dbReference>
<keyword evidence="12" id="KW-0902">Two-component regulatory system</keyword>
<feature type="transmembrane region" description="Helical" evidence="14">
    <location>
        <begin position="133"/>
        <end position="152"/>
    </location>
</feature>
<dbReference type="SUPFAM" id="SSF55874">
    <property type="entry name" value="ATPase domain of HSP90 chaperone/DNA topoisomerase II/histidine kinase"/>
    <property type="match status" value="1"/>
</dbReference>
<evidence type="ECO:0000259" key="16">
    <source>
        <dbReference type="PROSITE" id="PS50885"/>
    </source>
</evidence>
<evidence type="ECO:0000256" key="5">
    <source>
        <dbReference type="ARBA" id="ARBA00022553"/>
    </source>
</evidence>
<dbReference type="PANTHER" id="PTHR45528">
    <property type="entry name" value="SENSOR HISTIDINE KINASE CPXA"/>
    <property type="match status" value="1"/>
</dbReference>
<accession>A0ABP3UY67</accession>
<dbReference type="PANTHER" id="PTHR45528:SF1">
    <property type="entry name" value="SENSOR HISTIDINE KINASE CPXA"/>
    <property type="match status" value="1"/>
</dbReference>
<evidence type="ECO:0000256" key="2">
    <source>
        <dbReference type="ARBA" id="ARBA00004651"/>
    </source>
</evidence>
<keyword evidence="6" id="KW-0808">Transferase</keyword>
<proteinExistence type="predicted"/>
<keyword evidence="8" id="KW-0547">Nucleotide-binding</keyword>
<comment type="catalytic activity">
    <reaction evidence="1">
        <text>ATP + protein L-histidine = ADP + protein N-phospho-L-histidine.</text>
        <dbReference type="EC" id="2.7.13.3"/>
    </reaction>
</comment>
<dbReference type="SMART" id="SM00304">
    <property type="entry name" value="HAMP"/>
    <property type="match status" value="1"/>
</dbReference>
<dbReference type="SMART" id="SM00387">
    <property type="entry name" value="HATPase_c"/>
    <property type="match status" value="1"/>
</dbReference>
<evidence type="ECO:0000256" key="10">
    <source>
        <dbReference type="ARBA" id="ARBA00022840"/>
    </source>
</evidence>
<feature type="transmembrane region" description="Helical" evidence="14">
    <location>
        <begin position="164"/>
        <end position="187"/>
    </location>
</feature>
<dbReference type="InterPro" id="IPR004358">
    <property type="entry name" value="Sig_transdc_His_kin-like_C"/>
</dbReference>
<dbReference type="Gene3D" id="3.30.450.20">
    <property type="entry name" value="PAS domain"/>
    <property type="match status" value="1"/>
</dbReference>
<evidence type="ECO:0000256" key="8">
    <source>
        <dbReference type="ARBA" id="ARBA00022741"/>
    </source>
</evidence>
<dbReference type="InterPro" id="IPR003660">
    <property type="entry name" value="HAMP_dom"/>
</dbReference>
<dbReference type="EC" id="2.7.13.3" evidence="3"/>
<dbReference type="SUPFAM" id="SSF47384">
    <property type="entry name" value="Homodimeric domain of signal transducing histidine kinase"/>
    <property type="match status" value="1"/>
</dbReference>
<keyword evidence="5" id="KW-0597">Phosphoprotein</keyword>
<dbReference type="SMART" id="SM00388">
    <property type="entry name" value="HisKA"/>
    <property type="match status" value="1"/>
</dbReference>
<dbReference type="InterPro" id="IPR003594">
    <property type="entry name" value="HATPase_dom"/>
</dbReference>
<dbReference type="CDD" id="cd06225">
    <property type="entry name" value="HAMP"/>
    <property type="match status" value="1"/>
</dbReference>
<evidence type="ECO:0000256" key="6">
    <source>
        <dbReference type="ARBA" id="ARBA00022679"/>
    </source>
</evidence>
<evidence type="ECO:0000256" key="4">
    <source>
        <dbReference type="ARBA" id="ARBA00022475"/>
    </source>
</evidence>
<dbReference type="PRINTS" id="PR00344">
    <property type="entry name" value="BCTRLSENSOR"/>
</dbReference>
<keyword evidence="13 14" id="KW-0472">Membrane</keyword>
<dbReference type="Pfam" id="PF00672">
    <property type="entry name" value="HAMP"/>
    <property type="match status" value="1"/>
</dbReference>
<keyword evidence="10 17" id="KW-0067">ATP-binding</keyword>